<dbReference type="AlphaFoldDB" id="A0A0E0HQ60"/>
<organism evidence="2">
    <name type="scientific">Oryza nivara</name>
    <name type="common">Indian wild rice</name>
    <name type="synonym">Oryza sativa f. spontanea</name>
    <dbReference type="NCBI Taxonomy" id="4536"/>
    <lineage>
        <taxon>Eukaryota</taxon>
        <taxon>Viridiplantae</taxon>
        <taxon>Streptophyta</taxon>
        <taxon>Embryophyta</taxon>
        <taxon>Tracheophyta</taxon>
        <taxon>Spermatophyta</taxon>
        <taxon>Magnoliopsida</taxon>
        <taxon>Liliopsida</taxon>
        <taxon>Poales</taxon>
        <taxon>Poaceae</taxon>
        <taxon>BOP clade</taxon>
        <taxon>Oryzoideae</taxon>
        <taxon>Oryzeae</taxon>
        <taxon>Oryzinae</taxon>
        <taxon>Oryza</taxon>
    </lineage>
</organism>
<reference evidence="2" key="2">
    <citation type="submission" date="2018-04" db="EMBL/GenBank/DDBJ databases">
        <title>OnivRS2 (Oryza nivara Reference Sequence Version 2).</title>
        <authorList>
            <person name="Zhang J."/>
            <person name="Kudrna D."/>
            <person name="Lee S."/>
            <person name="Talag J."/>
            <person name="Rajasekar S."/>
            <person name="Welchert J."/>
            <person name="Hsing Y.-I."/>
            <person name="Wing R.A."/>
        </authorList>
    </citation>
    <scope>NUCLEOTIDE SEQUENCE [LARGE SCALE GENOMIC DNA]</scope>
    <source>
        <strain evidence="2">SL10</strain>
    </source>
</reference>
<protein>
    <submittedName>
        <fullName evidence="2">Uncharacterized protein</fullName>
    </submittedName>
</protein>
<keyword evidence="3" id="KW-1185">Reference proteome</keyword>
<dbReference type="HOGENOM" id="CLU_1891140_0_0_1"/>
<evidence type="ECO:0000313" key="2">
    <source>
        <dbReference type="EnsemblPlants" id="ONIVA06G15680.1"/>
    </source>
</evidence>
<evidence type="ECO:0000313" key="3">
    <source>
        <dbReference type="Proteomes" id="UP000006591"/>
    </source>
</evidence>
<proteinExistence type="predicted"/>
<feature type="compositionally biased region" description="Pro residues" evidence="1">
    <location>
        <begin position="13"/>
        <end position="22"/>
    </location>
</feature>
<dbReference type="EnsemblPlants" id="ONIVA06G15680.1">
    <property type="protein sequence ID" value="ONIVA06G15680.1"/>
    <property type="gene ID" value="ONIVA06G15680"/>
</dbReference>
<feature type="compositionally biased region" description="Basic and acidic residues" evidence="1">
    <location>
        <begin position="1"/>
        <end position="12"/>
    </location>
</feature>
<feature type="region of interest" description="Disordered" evidence="1">
    <location>
        <begin position="1"/>
        <end position="44"/>
    </location>
</feature>
<reference evidence="2" key="1">
    <citation type="submission" date="2015-04" db="UniProtKB">
        <authorList>
            <consortium name="EnsemblPlants"/>
        </authorList>
    </citation>
    <scope>IDENTIFICATION</scope>
    <source>
        <strain evidence="2">SL10</strain>
    </source>
</reference>
<dbReference type="Proteomes" id="UP000006591">
    <property type="component" value="Chromosome 6"/>
</dbReference>
<dbReference type="Gramene" id="ONIVA06G15680.1">
    <property type="protein sequence ID" value="ONIVA06G15680.1"/>
    <property type="gene ID" value="ONIVA06G15680"/>
</dbReference>
<sequence>MTGSVREGKRSPDPPLPSPPMVDPCERETKRRRDPGIGGGSARAASTAWNPLRFFIFSLSRFPIFCRIKERRRRWPLLQPVGGRRRRYYRKEAQGLSMGGCEGARWEVVLCIGNDDDDLALIDVTYPKRDVDNMQ</sequence>
<name>A0A0E0HQ60_ORYNI</name>
<feature type="compositionally biased region" description="Basic and acidic residues" evidence="1">
    <location>
        <begin position="24"/>
        <end position="35"/>
    </location>
</feature>
<accession>A0A0E0HQ60</accession>
<evidence type="ECO:0000256" key="1">
    <source>
        <dbReference type="SAM" id="MobiDB-lite"/>
    </source>
</evidence>